<dbReference type="PRINTS" id="PR00320">
    <property type="entry name" value="GPROTEINBRPT"/>
</dbReference>
<feature type="compositionally biased region" description="Low complexity" evidence="7">
    <location>
        <begin position="574"/>
        <end position="598"/>
    </location>
</feature>
<dbReference type="PROSITE" id="PS50294">
    <property type="entry name" value="WD_REPEATS_REGION"/>
    <property type="match status" value="3"/>
</dbReference>
<proteinExistence type="inferred from homology"/>
<dbReference type="Pfam" id="PF00400">
    <property type="entry name" value="WD40"/>
    <property type="match status" value="5"/>
</dbReference>
<dbReference type="InterPro" id="IPR015943">
    <property type="entry name" value="WD40/YVTN_repeat-like_dom_sf"/>
</dbReference>
<feature type="compositionally biased region" description="Low complexity" evidence="7">
    <location>
        <begin position="464"/>
        <end position="479"/>
    </location>
</feature>
<feature type="compositionally biased region" description="Polar residues" evidence="7">
    <location>
        <begin position="691"/>
        <end position="700"/>
    </location>
</feature>
<accession>E1Z848</accession>
<feature type="repeat" description="WD" evidence="6">
    <location>
        <begin position="138"/>
        <end position="180"/>
    </location>
</feature>
<dbReference type="PROSITE" id="PS00678">
    <property type="entry name" value="WD_REPEATS_1"/>
    <property type="match status" value="2"/>
</dbReference>
<dbReference type="PANTHER" id="PTHR22852">
    <property type="entry name" value="LETHAL 2 DENTICLELESS PROTEIN RETINOIC ACID-REGULATED NUCLEAR MATRIX-ASSOCIATED PROTEIN"/>
    <property type="match status" value="1"/>
</dbReference>
<sequence>MLAQRVLGRELHAGPIHARPFVAEFRCEGRCSGTVMNNPGLTGTPAFAAEYSKVYNDCKLLAIADEEGFVSIVDTSAELPTEMADDWGPNKPRAQWLAHRNAVFDIAWCNDDSQMLTASGDQTISLWDTGHADLLASFRGHSGSVKTVAPSPAAPSIFASGARDGALLVWDARVAARSDANTGQQFHSPVVTIQDAHALSEKQKRRRTPLQGRTRPSVTSLAFLHGDGSQLATGGVDGIVKFWDLRQAGGGATGEAAPAMHLSRLCDASVPHISQKQHGITSLALHPQGAPAAGSGACARLLVSLMGGHHLVYDPLRPSIGPTRWFGGHTVTSFYVKAAWSPDGTHIISGSTDRSAYIWEVDAPDGASPYVLPGHQGEVTAVAWCPTDFHQIATTADDATVRVWTIQRQQPEEQADDGSARLAWVYPWQQQRQLQAAAAAAAAYDDAARAEAATPGPSSPPPASSGADGTPWALGSSAAGSGGGTSLLRAARSEGTVNRRSALGAARAARGGDENSHANLRPQQAAPAGADAQRQQQQQQRRQAGAAPQPQQQRQHELRAQGSVPGMAGAAGRLPPSTTPYAAAAAPLGAPASTTPAGRATAGGSGRPMRRLGDLLQAAPSTRRANKQTSITCFLGSPAGTRKRGSREPPAAASAAAGDRVSPLPLPLPGLGGSKLPLPSPRSKRMRVSFCSPSAANPAP</sequence>
<feature type="repeat" description="WD" evidence="6">
    <location>
        <begin position="372"/>
        <end position="414"/>
    </location>
</feature>
<dbReference type="PANTHER" id="PTHR22852:SF0">
    <property type="entry name" value="DENTICLELESS PROTEIN HOMOLOG"/>
    <property type="match status" value="1"/>
</dbReference>
<comment type="similarity">
    <text evidence="5">Belongs to the WD repeat cdt2 family.</text>
</comment>
<dbReference type="InterPro" id="IPR019775">
    <property type="entry name" value="WD40_repeat_CS"/>
</dbReference>
<dbReference type="InterPro" id="IPR001680">
    <property type="entry name" value="WD40_rpt"/>
</dbReference>
<dbReference type="SUPFAM" id="SSF50978">
    <property type="entry name" value="WD40 repeat-like"/>
    <property type="match status" value="1"/>
</dbReference>
<name>E1Z848_CHLVA</name>
<dbReference type="FunCoup" id="E1Z848">
    <property type="interactions" value="634"/>
</dbReference>
<dbReference type="EMBL" id="GL433838">
    <property type="protein sequence ID" value="EFN58036.1"/>
    <property type="molecule type" value="Genomic_DNA"/>
</dbReference>
<evidence type="ECO:0000313" key="8">
    <source>
        <dbReference type="EMBL" id="EFN58036.1"/>
    </source>
</evidence>
<dbReference type="SMART" id="SM00320">
    <property type="entry name" value="WD40"/>
    <property type="match status" value="5"/>
</dbReference>
<evidence type="ECO:0000256" key="2">
    <source>
        <dbReference type="ARBA" id="ARBA00022574"/>
    </source>
</evidence>
<evidence type="ECO:0000256" key="1">
    <source>
        <dbReference type="ARBA" id="ARBA00004906"/>
    </source>
</evidence>
<dbReference type="InterPro" id="IPR020472">
    <property type="entry name" value="WD40_PAC1"/>
</dbReference>
<dbReference type="GO" id="GO:0030674">
    <property type="term" value="F:protein-macromolecule adaptor activity"/>
    <property type="evidence" value="ECO:0007669"/>
    <property type="project" value="TreeGrafter"/>
</dbReference>
<dbReference type="GO" id="GO:0043161">
    <property type="term" value="P:proteasome-mediated ubiquitin-dependent protein catabolic process"/>
    <property type="evidence" value="ECO:0007669"/>
    <property type="project" value="TreeGrafter"/>
</dbReference>
<organism evidence="9">
    <name type="scientific">Chlorella variabilis</name>
    <name type="common">Green alga</name>
    <dbReference type="NCBI Taxonomy" id="554065"/>
    <lineage>
        <taxon>Eukaryota</taxon>
        <taxon>Viridiplantae</taxon>
        <taxon>Chlorophyta</taxon>
        <taxon>core chlorophytes</taxon>
        <taxon>Trebouxiophyceae</taxon>
        <taxon>Chlorellales</taxon>
        <taxon>Chlorellaceae</taxon>
        <taxon>Chlorella clade</taxon>
        <taxon>Chlorella</taxon>
    </lineage>
</organism>
<dbReference type="Proteomes" id="UP000008141">
    <property type="component" value="Unassembled WGS sequence"/>
</dbReference>
<keyword evidence="2 6" id="KW-0853">WD repeat</keyword>
<feature type="repeat" description="WD" evidence="6">
    <location>
        <begin position="227"/>
        <end position="246"/>
    </location>
</feature>
<dbReference type="InterPro" id="IPR051865">
    <property type="entry name" value="WD-repeat_CDT2_adapter"/>
</dbReference>
<dbReference type="GeneID" id="17357724"/>
<evidence type="ECO:0000256" key="3">
    <source>
        <dbReference type="ARBA" id="ARBA00022737"/>
    </source>
</evidence>
<reference evidence="8 9" key="1">
    <citation type="journal article" date="2010" name="Plant Cell">
        <title>The Chlorella variabilis NC64A genome reveals adaptation to photosymbiosis, coevolution with viruses, and cryptic sex.</title>
        <authorList>
            <person name="Blanc G."/>
            <person name="Duncan G."/>
            <person name="Agarkova I."/>
            <person name="Borodovsky M."/>
            <person name="Gurnon J."/>
            <person name="Kuo A."/>
            <person name="Lindquist E."/>
            <person name="Lucas S."/>
            <person name="Pangilinan J."/>
            <person name="Polle J."/>
            <person name="Salamov A."/>
            <person name="Terry A."/>
            <person name="Yamada T."/>
            <person name="Dunigan D.D."/>
            <person name="Grigoriev I.V."/>
            <person name="Claverie J.M."/>
            <person name="Van Etten J.L."/>
        </authorList>
    </citation>
    <scope>NUCLEOTIDE SEQUENCE [LARGE SCALE GENOMIC DNA]</scope>
    <source>
        <strain evidence="8 9">NC64A</strain>
    </source>
</reference>
<evidence type="ECO:0000256" key="5">
    <source>
        <dbReference type="ARBA" id="ARBA00038344"/>
    </source>
</evidence>
<evidence type="ECO:0000256" key="6">
    <source>
        <dbReference type="PROSITE-ProRule" id="PRU00221"/>
    </source>
</evidence>
<dbReference type="STRING" id="554065.E1Z848"/>
<gene>
    <name evidence="8" type="ORF">CHLNCDRAFT_142252</name>
</gene>
<evidence type="ECO:0000313" key="9">
    <source>
        <dbReference type="Proteomes" id="UP000008141"/>
    </source>
</evidence>
<comment type="pathway">
    <text evidence="1">Protein modification; protein ubiquitination.</text>
</comment>
<dbReference type="AlphaFoldDB" id="E1Z848"/>
<feature type="compositionally biased region" description="Low complexity" evidence="7">
    <location>
        <begin position="521"/>
        <end position="553"/>
    </location>
</feature>
<dbReference type="RefSeq" id="XP_005850138.1">
    <property type="nucleotide sequence ID" value="XM_005850076.1"/>
</dbReference>
<keyword evidence="9" id="KW-1185">Reference proteome</keyword>
<feature type="repeat" description="WD" evidence="6">
    <location>
        <begin position="339"/>
        <end position="362"/>
    </location>
</feature>
<dbReference type="InterPro" id="IPR036322">
    <property type="entry name" value="WD40_repeat_dom_sf"/>
</dbReference>
<feature type="region of interest" description="Disordered" evidence="7">
    <location>
        <begin position="449"/>
        <end position="700"/>
    </location>
</feature>
<dbReference type="InParanoid" id="E1Z848"/>
<keyword evidence="4" id="KW-0833">Ubl conjugation pathway</keyword>
<keyword evidence="3" id="KW-0677">Repeat</keyword>
<dbReference type="KEGG" id="cvr:CHLNCDRAFT_142252"/>
<dbReference type="GO" id="GO:0005634">
    <property type="term" value="C:nucleus"/>
    <property type="evidence" value="ECO:0007669"/>
    <property type="project" value="TreeGrafter"/>
</dbReference>
<dbReference type="OrthoDB" id="2096344at2759"/>
<dbReference type="eggNOG" id="KOG0321">
    <property type="taxonomic scope" value="Eukaryota"/>
</dbReference>
<evidence type="ECO:0000256" key="4">
    <source>
        <dbReference type="ARBA" id="ARBA00022786"/>
    </source>
</evidence>
<feature type="repeat" description="WD" evidence="6">
    <location>
        <begin position="96"/>
        <end position="137"/>
    </location>
</feature>
<protein>
    <submittedName>
        <fullName evidence="8">Uncharacterized protein</fullName>
    </submittedName>
</protein>
<feature type="compositionally biased region" description="Low complexity" evidence="7">
    <location>
        <begin position="499"/>
        <end position="509"/>
    </location>
</feature>
<evidence type="ECO:0000256" key="7">
    <source>
        <dbReference type="SAM" id="MobiDB-lite"/>
    </source>
</evidence>
<dbReference type="PROSITE" id="PS50082">
    <property type="entry name" value="WD_REPEATS_2"/>
    <property type="match status" value="5"/>
</dbReference>
<dbReference type="Gene3D" id="2.130.10.10">
    <property type="entry name" value="YVTN repeat-like/Quinoprotein amine dehydrogenase"/>
    <property type="match status" value="2"/>
</dbReference>